<dbReference type="PANTHER" id="PTHR22896">
    <property type="entry name" value="CDK5 AND ABL1 ENZYME SUBSTRATE 1"/>
    <property type="match status" value="1"/>
</dbReference>
<name>A0A7R8CZ39_LEPSM</name>
<dbReference type="SMART" id="SM00385">
    <property type="entry name" value="CYCLIN"/>
    <property type="match status" value="1"/>
</dbReference>
<proteinExistence type="inferred from homology"/>
<dbReference type="CDD" id="cd20556">
    <property type="entry name" value="CYCLIN_CABLES"/>
    <property type="match status" value="1"/>
</dbReference>
<evidence type="ECO:0000313" key="3">
    <source>
        <dbReference type="EMBL" id="CAF2946860.1"/>
    </source>
</evidence>
<dbReference type="InterPro" id="IPR036915">
    <property type="entry name" value="Cyclin-like_sf"/>
</dbReference>
<reference evidence="3" key="1">
    <citation type="submission" date="2021-02" db="EMBL/GenBank/DDBJ databases">
        <authorList>
            <person name="Bekaert M."/>
        </authorList>
    </citation>
    <scope>NUCLEOTIDE SEQUENCE</scope>
    <source>
        <strain evidence="3">IoA-00</strain>
    </source>
</reference>
<dbReference type="PANTHER" id="PTHR22896:SF0">
    <property type="entry name" value="CYCLIN N-TERMINAL DOMAIN-CONTAINING PROTEIN"/>
    <property type="match status" value="1"/>
</dbReference>
<evidence type="ECO:0000259" key="2">
    <source>
        <dbReference type="SMART" id="SM00385"/>
    </source>
</evidence>
<dbReference type="GO" id="GO:0051726">
    <property type="term" value="P:regulation of cell cycle"/>
    <property type="evidence" value="ECO:0007669"/>
    <property type="project" value="InterPro"/>
</dbReference>
<dbReference type="SUPFAM" id="SSF47954">
    <property type="entry name" value="Cyclin-like"/>
    <property type="match status" value="1"/>
</dbReference>
<comment type="similarity">
    <text evidence="1">Belongs to the cyclin family.</text>
</comment>
<evidence type="ECO:0000313" key="4">
    <source>
        <dbReference type="Proteomes" id="UP000675881"/>
    </source>
</evidence>
<protein>
    <submittedName>
        <fullName evidence="3">CDK5 and ABL1 enzyme substrate 2,CDK5 and ABL1 enzyme substrate 1</fullName>
    </submittedName>
</protein>
<dbReference type="OrthoDB" id="5353095at2759"/>
<dbReference type="Proteomes" id="UP000675881">
    <property type="component" value="Chromosome 5"/>
</dbReference>
<gene>
    <name evidence="3" type="ORF">LSAA_9592</name>
</gene>
<evidence type="ECO:0000256" key="1">
    <source>
        <dbReference type="RuleBase" id="RU000383"/>
    </source>
</evidence>
<dbReference type="InterPro" id="IPR006671">
    <property type="entry name" value="Cyclin_N"/>
</dbReference>
<organism evidence="3 4">
    <name type="scientific">Lepeophtheirus salmonis</name>
    <name type="common">Salmon louse</name>
    <name type="synonym">Caligus salmonis</name>
    <dbReference type="NCBI Taxonomy" id="72036"/>
    <lineage>
        <taxon>Eukaryota</taxon>
        <taxon>Metazoa</taxon>
        <taxon>Ecdysozoa</taxon>
        <taxon>Arthropoda</taxon>
        <taxon>Crustacea</taxon>
        <taxon>Multicrustacea</taxon>
        <taxon>Hexanauplia</taxon>
        <taxon>Copepoda</taxon>
        <taxon>Siphonostomatoida</taxon>
        <taxon>Caligidae</taxon>
        <taxon>Lepeophtheirus</taxon>
    </lineage>
</organism>
<feature type="domain" description="Cyclin-like" evidence="2">
    <location>
        <begin position="426"/>
        <end position="512"/>
    </location>
</feature>
<dbReference type="InterPro" id="IPR013763">
    <property type="entry name" value="Cyclin-like_dom"/>
</dbReference>
<keyword evidence="4" id="KW-1185">Reference proteome</keyword>
<accession>A0A7R8CZ39</accession>
<dbReference type="EMBL" id="HG994584">
    <property type="protein sequence ID" value="CAF2946860.1"/>
    <property type="molecule type" value="Genomic_DNA"/>
</dbReference>
<dbReference type="Pfam" id="PF00134">
    <property type="entry name" value="Cyclin_N"/>
    <property type="match status" value="1"/>
</dbReference>
<dbReference type="AlphaFoldDB" id="A0A7R8CZ39"/>
<keyword evidence="1" id="KW-0195">Cyclin</keyword>
<dbReference type="Gene3D" id="1.10.472.10">
    <property type="entry name" value="Cyclin-like"/>
    <property type="match status" value="1"/>
</dbReference>
<sequence length="639" mass="73355">MNFKPRNRREGNLDLNRRRVAAISFLSNISTSNANSSIALDCLVGTNVLRDFVKNKRRLARPLASVDRDTLLPIKLQVENHKPQQFSKKQLKMKQTPLFVSQLLPLTQGFANFRKQGTQILYFVTPPTINNVARISHGLHFYDESESTNAQFLISRTLRSSCESLILPNILGSRFRKISGNISESSTTINKEIKIFRPRDDSPEMRGFFEDRMVVVEREKKVPIAIFSTIAFQRSLTSRATNYYRRHSLSRLSFTRGDHSSRKHRTSGTVPRPLSSINDIKDTLDLICHDKTEEAQETSYCHLLYSSSSVRWSASIDELQEFSSVTINNKTLPRYPSNDVRNISPTGIITYNSETDALCSTYHPHALDGWLIAGKYRTHLPFQSYITSVIEYVKPSEIKKELNEKFKEKFPQLQLTLSKLRSLKREILKIAHGECKMDSLTIAMSYVYFEILVLKNAITKINRKLCAGACLLLAAKLNDVKGPMLKNLIEKIEGGFRISRKELISSEFSVLVALEFGLHFLGGRGTRYLHNYQRMCILNNSKMRTVRILKEYKNNFLHGKTNQLFFYNNHTKDNRLKDGTANSTPSDSTCDSHFHKFHSRFRGSISSKRSQSCFQSIYHFMVAKSVTEFKAISAYQVYW</sequence>
<dbReference type="InterPro" id="IPR012388">
    <property type="entry name" value="CABLES1/2"/>
</dbReference>